<dbReference type="Proteomes" id="UP000002939">
    <property type="component" value="Unassembled WGS sequence"/>
</dbReference>
<comment type="subcellular location">
    <subcellularLocation>
        <location evidence="1 7">Cell membrane</location>
        <topology evidence="1 7">Multi-pass membrane protein</topology>
    </subcellularLocation>
</comment>
<feature type="transmembrane region" description="Helical" evidence="7">
    <location>
        <begin position="7"/>
        <end position="28"/>
    </location>
</feature>
<accession>D0BKE9</accession>
<keyword evidence="3" id="KW-1003">Cell membrane</keyword>
<feature type="transmembrane region" description="Helical" evidence="7">
    <location>
        <begin position="102"/>
        <end position="122"/>
    </location>
</feature>
<dbReference type="GO" id="GO:0005886">
    <property type="term" value="C:plasma membrane"/>
    <property type="evidence" value="ECO:0007669"/>
    <property type="project" value="UniProtKB-SubCell"/>
</dbReference>
<keyword evidence="10" id="KW-1185">Reference proteome</keyword>
<sequence length="260" mass="28783">MIKREKCRIGIIILVVLLLLWSTLLLNYETMNANDLLSPPSSRHWFGTDDFGRDVFIRVIVGARYSIGASLFIVGLSYLGGILLGGLAGVFGGWIDRIITSMLDILLAIPSLLIAITVAGVLGGGLRNGVIALVISYLPYYAKLTRGEIRKIKVREYVTVMYMQGAPLWYRMITILKNIQKPLVTYMIVNISSTILSLATLSFLGIGVKVPQPEWGTMLNEGRLSFEQAPWLMVAPGLAITITIIMFNGIHIWIQQKGRS</sequence>
<dbReference type="GO" id="GO:0055085">
    <property type="term" value="P:transmembrane transport"/>
    <property type="evidence" value="ECO:0007669"/>
    <property type="project" value="InterPro"/>
</dbReference>
<comment type="caution">
    <text evidence="9">The sequence shown here is derived from an EMBL/GenBank/DDBJ whole genome shotgun (WGS) entry which is preliminary data.</text>
</comment>
<evidence type="ECO:0000256" key="7">
    <source>
        <dbReference type="RuleBase" id="RU363032"/>
    </source>
</evidence>
<evidence type="ECO:0000313" key="10">
    <source>
        <dbReference type="Proteomes" id="UP000002939"/>
    </source>
</evidence>
<dbReference type="InterPro" id="IPR050366">
    <property type="entry name" value="BP-dependent_transpt_permease"/>
</dbReference>
<dbReference type="OrthoDB" id="9797472at2"/>
<dbReference type="EMBL" id="ACRF02000013">
    <property type="protein sequence ID" value="EEW93552.1"/>
    <property type="molecule type" value="Genomic_DNA"/>
</dbReference>
<feature type="transmembrane region" description="Helical" evidence="7">
    <location>
        <begin position="228"/>
        <end position="254"/>
    </location>
</feature>
<name>D0BKE9_9LACT</name>
<keyword evidence="4 7" id="KW-0812">Transmembrane</keyword>
<feature type="transmembrane region" description="Helical" evidence="7">
    <location>
        <begin position="183"/>
        <end position="208"/>
    </location>
</feature>
<gene>
    <name evidence="9" type="ORF">HMPREF0446_00434</name>
</gene>
<dbReference type="CDD" id="cd06261">
    <property type="entry name" value="TM_PBP2"/>
    <property type="match status" value="1"/>
</dbReference>
<evidence type="ECO:0000256" key="5">
    <source>
        <dbReference type="ARBA" id="ARBA00022989"/>
    </source>
</evidence>
<comment type="similarity">
    <text evidence="7">Belongs to the binding-protein-dependent transport system permease family.</text>
</comment>
<evidence type="ECO:0000256" key="2">
    <source>
        <dbReference type="ARBA" id="ARBA00022448"/>
    </source>
</evidence>
<evidence type="ECO:0000256" key="4">
    <source>
        <dbReference type="ARBA" id="ARBA00022692"/>
    </source>
</evidence>
<feature type="domain" description="ABC transmembrane type-1" evidence="8">
    <location>
        <begin position="67"/>
        <end position="251"/>
    </location>
</feature>
<evidence type="ECO:0000256" key="3">
    <source>
        <dbReference type="ARBA" id="ARBA00022475"/>
    </source>
</evidence>
<dbReference type="Pfam" id="PF00528">
    <property type="entry name" value="BPD_transp_1"/>
    <property type="match status" value="1"/>
</dbReference>
<evidence type="ECO:0000256" key="1">
    <source>
        <dbReference type="ARBA" id="ARBA00004651"/>
    </source>
</evidence>
<dbReference type="HOGENOM" id="CLU_028518_5_3_9"/>
<keyword evidence="5 7" id="KW-1133">Transmembrane helix</keyword>
<dbReference type="InterPro" id="IPR035906">
    <property type="entry name" value="MetI-like_sf"/>
</dbReference>
<dbReference type="Gene3D" id="1.10.3720.10">
    <property type="entry name" value="MetI-like"/>
    <property type="match status" value="1"/>
</dbReference>
<evidence type="ECO:0000313" key="9">
    <source>
        <dbReference type="EMBL" id="EEW93552.1"/>
    </source>
</evidence>
<protein>
    <recommendedName>
        <fullName evidence="8">ABC transmembrane type-1 domain-containing protein</fullName>
    </recommendedName>
</protein>
<dbReference type="PANTHER" id="PTHR43386:SF1">
    <property type="entry name" value="D,D-DIPEPTIDE TRANSPORT SYSTEM PERMEASE PROTEIN DDPC-RELATED"/>
    <property type="match status" value="1"/>
</dbReference>
<keyword evidence="2 7" id="KW-0813">Transport</keyword>
<dbReference type="STRING" id="626369.HMPREF0446_00434"/>
<dbReference type="PROSITE" id="PS50928">
    <property type="entry name" value="ABC_TM1"/>
    <property type="match status" value="1"/>
</dbReference>
<dbReference type="SUPFAM" id="SSF161098">
    <property type="entry name" value="MetI-like"/>
    <property type="match status" value="1"/>
</dbReference>
<dbReference type="eggNOG" id="COG1173">
    <property type="taxonomic scope" value="Bacteria"/>
</dbReference>
<feature type="transmembrane region" description="Helical" evidence="7">
    <location>
        <begin position="71"/>
        <end position="95"/>
    </location>
</feature>
<keyword evidence="6 7" id="KW-0472">Membrane</keyword>
<dbReference type="AlphaFoldDB" id="D0BKE9"/>
<organism evidence="9 10">
    <name type="scientific">Granulicatella elegans ATCC 700633</name>
    <dbReference type="NCBI Taxonomy" id="626369"/>
    <lineage>
        <taxon>Bacteria</taxon>
        <taxon>Bacillati</taxon>
        <taxon>Bacillota</taxon>
        <taxon>Bacilli</taxon>
        <taxon>Lactobacillales</taxon>
        <taxon>Carnobacteriaceae</taxon>
        <taxon>Granulicatella</taxon>
    </lineage>
</organism>
<dbReference type="PANTHER" id="PTHR43386">
    <property type="entry name" value="OLIGOPEPTIDE TRANSPORT SYSTEM PERMEASE PROTEIN APPC"/>
    <property type="match status" value="1"/>
</dbReference>
<proteinExistence type="inferred from homology"/>
<feature type="transmembrane region" description="Helical" evidence="7">
    <location>
        <begin position="128"/>
        <end position="145"/>
    </location>
</feature>
<reference evidence="9" key="1">
    <citation type="submission" date="2009-09" db="EMBL/GenBank/DDBJ databases">
        <authorList>
            <consortium name="The Broad Institute Genome Sequencing Platform"/>
            <person name="Ward D."/>
            <person name="Feldgarden M."/>
            <person name="Earl A."/>
            <person name="Young S.K."/>
            <person name="Zeng Q."/>
            <person name="Koehrsen M."/>
            <person name="Alvarado L."/>
            <person name="Berlin A."/>
            <person name="Bochicchio J."/>
            <person name="Borenstein D."/>
            <person name="Chapman S.B."/>
            <person name="Chen Z."/>
            <person name="Engels R."/>
            <person name="Freedman E."/>
            <person name="Gellesch M."/>
            <person name="Goldberg J."/>
            <person name="Griggs A."/>
            <person name="Gujja S."/>
            <person name="Heilman E."/>
            <person name="Heiman D."/>
            <person name="Hepburn T."/>
            <person name="Howarth C."/>
            <person name="Jen D."/>
            <person name="Larson L."/>
            <person name="Lewis B."/>
            <person name="Mehta T."/>
            <person name="Park D."/>
            <person name="Pearson M."/>
            <person name="Roberts A."/>
            <person name="Saif S."/>
            <person name="Shea T."/>
            <person name="Shenoy N."/>
            <person name="Sisk P."/>
            <person name="Stolte C."/>
            <person name="Sykes S."/>
            <person name="Thomson T."/>
            <person name="Walk T."/>
            <person name="White J."/>
            <person name="Yandava C."/>
            <person name="Sibley C.D."/>
            <person name="Field T.R."/>
            <person name="Grinwis M."/>
            <person name="Eshaghurshan C.S."/>
            <person name="Surette M.G."/>
            <person name="Haas B."/>
            <person name="Nusbaum C."/>
            <person name="Birren B."/>
        </authorList>
    </citation>
    <scope>NUCLEOTIDE SEQUENCE [LARGE SCALE GENOMIC DNA]</scope>
    <source>
        <strain evidence="9">ATCC 700633</strain>
    </source>
</reference>
<evidence type="ECO:0000259" key="8">
    <source>
        <dbReference type="PROSITE" id="PS50928"/>
    </source>
</evidence>
<dbReference type="InterPro" id="IPR000515">
    <property type="entry name" value="MetI-like"/>
</dbReference>
<reference evidence="9" key="2">
    <citation type="submission" date="2011-10" db="EMBL/GenBank/DDBJ databases">
        <title>The Genome Sequence of Granulicatella elegans ATCC 700633.</title>
        <authorList>
            <consortium name="The Broad Institute Genome Sequencing Platform"/>
            <consortium name="The Broad Institute Genome Sequencing Center for Infectious Disease"/>
            <person name="Earl A."/>
            <person name="Ward D."/>
            <person name="Feldgarden M."/>
            <person name="Gevers D."/>
            <person name="Sibley C.D."/>
            <person name="Field T.R."/>
            <person name="Grinwis M."/>
            <person name="Eshaghurshan C.S."/>
            <person name="Surette M.G."/>
            <person name="Young S.K."/>
            <person name="Zeng Q."/>
            <person name="Gargeya S."/>
            <person name="Fitzgerald M."/>
            <person name="Haas B."/>
            <person name="Abouelleil A."/>
            <person name="Alvarado L."/>
            <person name="Arachchi H.M."/>
            <person name="Berlin A."/>
            <person name="Brown A."/>
            <person name="Chapman S.B."/>
            <person name="Chen Z."/>
            <person name="Dunbar C."/>
            <person name="Freedman E."/>
            <person name="Gearin G."/>
            <person name="Goldberg J."/>
            <person name="Griggs A."/>
            <person name="Gujja S."/>
            <person name="Heiman D."/>
            <person name="Howarth C."/>
            <person name="Larson L."/>
            <person name="Lui A."/>
            <person name="MacDonald P.J.P."/>
            <person name="Montmayeur A."/>
            <person name="Murphy C."/>
            <person name="Neiman D."/>
            <person name="Pearson M."/>
            <person name="Priest M."/>
            <person name="Roberts A."/>
            <person name="Saif S."/>
            <person name="Shea T."/>
            <person name="Shenoy N."/>
            <person name="Sisk P."/>
            <person name="Stolte C."/>
            <person name="Sykes S."/>
            <person name="Wortman J."/>
            <person name="Nusbaum C."/>
            <person name="Birren B."/>
        </authorList>
    </citation>
    <scope>NUCLEOTIDE SEQUENCE [LARGE SCALE GENOMIC DNA]</scope>
    <source>
        <strain evidence="9">ATCC 700633</strain>
    </source>
</reference>
<evidence type="ECO:0000256" key="6">
    <source>
        <dbReference type="ARBA" id="ARBA00023136"/>
    </source>
</evidence>